<keyword evidence="4 6" id="KW-1133">Transmembrane helix</keyword>
<evidence type="ECO:0000256" key="3">
    <source>
        <dbReference type="ARBA" id="ARBA00022692"/>
    </source>
</evidence>
<feature type="transmembrane region" description="Helical" evidence="6">
    <location>
        <begin position="237"/>
        <end position="257"/>
    </location>
</feature>
<evidence type="ECO:0000313" key="8">
    <source>
        <dbReference type="Proteomes" id="UP000253872"/>
    </source>
</evidence>
<comment type="similarity">
    <text evidence="2">Belongs to the autoinducer-2 exporter (AI-2E) (TC 2.A.86) family.</text>
</comment>
<evidence type="ECO:0000256" key="5">
    <source>
        <dbReference type="ARBA" id="ARBA00023136"/>
    </source>
</evidence>
<evidence type="ECO:0000256" key="4">
    <source>
        <dbReference type="ARBA" id="ARBA00022989"/>
    </source>
</evidence>
<dbReference type="GO" id="GO:0016020">
    <property type="term" value="C:membrane"/>
    <property type="evidence" value="ECO:0007669"/>
    <property type="project" value="UniProtKB-SubCell"/>
</dbReference>
<gene>
    <name evidence="7" type="ORF">DPV93_06565</name>
</gene>
<proteinExistence type="inferred from homology"/>
<reference evidence="7 8" key="1">
    <citation type="submission" date="2018-05" db="EMBL/GenBank/DDBJ databases">
        <title>Draft Genome Sequences for a Diverse set of 7 Haemophilus Species.</title>
        <authorList>
            <person name="Nichols M."/>
            <person name="Topaz N."/>
            <person name="Wang X."/>
            <person name="Wang X."/>
            <person name="Boxrud D."/>
        </authorList>
    </citation>
    <scope>NUCLEOTIDE SEQUENCE [LARGE SCALE GENOMIC DNA]</scope>
    <source>
        <strain evidence="7 8">C2002001239</strain>
    </source>
</reference>
<dbReference type="AlphaFoldDB" id="A0A369YGY2"/>
<comment type="caution">
    <text evidence="7">The sequence shown here is derived from an EMBL/GenBank/DDBJ whole genome shotgun (WGS) entry which is preliminary data.</text>
</comment>
<feature type="transmembrane region" description="Helical" evidence="6">
    <location>
        <begin position="293"/>
        <end position="315"/>
    </location>
</feature>
<evidence type="ECO:0000256" key="2">
    <source>
        <dbReference type="ARBA" id="ARBA00009773"/>
    </source>
</evidence>
<dbReference type="NCBIfam" id="NF008930">
    <property type="entry name" value="PRK12287.1"/>
    <property type="match status" value="1"/>
</dbReference>
<keyword evidence="3 6" id="KW-0812">Transmembrane</keyword>
<dbReference type="PANTHER" id="PTHR21716">
    <property type="entry name" value="TRANSMEMBRANE PROTEIN"/>
    <property type="match status" value="1"/>
</dbReference>
<protein>
    <submittedName>
        <fullName evidence="7">AI-2E family transporter</fullName>
    </submittedName>
</protein>
<dbReference type="STRING" id="1035839.GCA_000238795_01067"/>
<dbReference type="PANTHER" id="PTHR21716:SF64">
    <property type="entry name" value="AI-2 TRANSPORT PROTEIN TQSA"/>
    <property type="match status" value="1"/>
</dbReference>
<dbReference type="InterPro" id="IPR002549">
    <property type="entry name" value="AI-2E-like"/>
</dbReference>
<comment type="subcellular location">
    <subcellularLocation>
        <location evidence="1">Membrane</location>
        <topology evidence="1">Multi-pass membrane protein</topology>
    </subcellularLocation>
</comment>
<dbReference type="Proteomes" id="UP000253872">
    <property type="component" value="Unassembled WGS sequence"/>
</dbReference>
<dbReference type="GO" id="GO:0055085">
    <property type="term" value="P:transmembrane transport"/>
    <property type="evidence" value="ECO:0007669"/>
    <property type="project" value="TreeGrafter"/>
</dbReference>
<evidence type="ECO:0000256" key="1">
    <source>
        <dbReference type="ARBA" id="ARBA00004141"/>
    </source>
</evidence>
<organism evidence="7 8">
    <name type="scientific">Haemophilus sputorum</name>
    <dbReference type="NCBI Taxonomy" id="1078480"/>
    <lineage>
        <taxon>Bacteria</taxon>
        <taxon>Pseudomonadati</taxon>
        <taxon>Pseudomonadota</taxon>
        <taxon>Gammaproteobacteria</taxon>
        <taxon>Pasteurellales</taxon>
        <taxon>Pasteurellaceae</taxon>
        <taxon>Haemophilus</taxon>
    </lineage>
</organism>
<feature type="transmembrane region" description="Helical" evidence="6">
    <location>
        <begin position="264"/>
        <end position="281"/>
    </location>
</feature>
<name>A0A369YGY2_9PAST</name>
<evidence type="ECO:0000313" key="7">
    <source>
        <dbReference type="EMBL" id="RDE71985.1"/>
    </source>
</evidence>
<accession>A0A369YGY2</accession>
<feature type="transmembrane region" description="Helical" evidence="6">
    <location>
        <begin position="30"/>
        <end position="48"/>
    </location>
</feature>
<dbReference type="Pfam" id="PF01594">
    <property type="entry name" value="AI-2E_transport"/>
    <property type="match status" value="1"/>
</dbReference>
<evidence type="ECO:0000256" key="6">
    <source>
        <dbReference type="SAM" id="Phobius"/>
    </source>
</evidence>
<feature type="transmembrane region" description="Helical" evidence="6">
    <location>
        <begin position="60"/>
        <end position="84"/>
    </location>
</feature>
<dbReference type="EMBL" id="QEPN01000004">
    <property type="protein sequence ID" value="RDE71985.1"/>
    <property type="molecule type" value="Genomic_DNA"/>
</dbReference>
<keyword evidence="5 6" id="KW-0472">Membrane</keyword>
<feature type="transmembrane region" description="Helical" evidence="6">
    <location>
        <begin position="139"/>
        <end position="162"/>
    </location>
</feature>
<sequence length="351" mass="38358">MEQQTSFTNILVAIAAIIIILAGVKLSGEILIPFLLSLFIAIICSPIIKQMTKRGIPLGIAIGLLLGLIILIFFFLAGMINAAITEFTASIPQYKTLLLTRLQSVAELAQRFNIPLDIHPNDIAQHFDPSNVMNWVSRLLLGFSSALSNIFIILLVVIFMLIDSPNSKYKIAVAMSPDDDLSNEKFYIDQVLNGVIGYLGVKTAMSLLTAICIWLLLTIVGVQYAVLWAVLGFLLNYIPSIGSILAAIPIVLQALLLNGFTEGIIVLVSLVVINVLIGNAIEPKIMGKRLGLSILVVFLSLLFWGWLLGTVGMLLSVPLTMALKMGLESNPTTRRYAILLSDTEEIQNKMH</sequence>
<dbReference type="RefSeq" id="WP_111403107.1">
    <property type="nucleotide sequence ID" value="NZ_QEPN01000004.1"/>
</dbReference>
<feature type="transmembrane region" description="Helical" evidence="6">
    <location>
        <begin position="7"/>
        <end position="24"/>
    </location>
</feature>